<keyword evidence="2" id="KW-1185">Reference proteome</keyword>
<organism evidence="1 2">
    <name type="scientific">Nephila pilipes</name>
    <name type="common">Giant wood spider</name>
    <name type="synonym">Nephila maculata</name>
    <dbReference type="NCBI Taxonomy" id="299642"/>
    <lineage>
        <taxon>Eukaryota</taxon>
        <taxon>Metazoa</taxon>
        <taxon>Ecdysozoa</taxon>
        <taxon>Arthropoda</taxon>
        <taxon>Chelicerata</taxon>
        <taxon>Arachnida</taxon>
        <taxon>Araneae</taxon>
        <taxon>Araneomorphae</taxon>
        <taxon>Entelegynae</taxon>
        <taxon>Araneoidea</taxon>
        <taxon>Nephilidae</taxon>
        <taxon>Nephila</taxon>
    </lineage>
</organism>
<dbReference type="EMBL" id="BMAW01110146">
    <property type="protein sequence ID" value="GFT41674.1"/>
    <property type="molecule type" value="Genomic_DNA"/>
</dbReference>
<evidence type="ECO:0000313" key="1">
    <source>
        <dbReference type="EMBL" id="GFT41674.1"/>
    </source>
</evidence>
<evidence type="ECO:0000313" key="2">
    <source>
        <dbReference type="Proteomes" id="UP000887013"/>
    </source>
</evidence>
<reference evidence="1" key="1">
    <citation type="submission" date="2020-08" db="EMBL/GenBank/DDBJ databases">
        <title>Multicomponent nature underlies the extraordinary mechanical properties of spider dragline silk.</title>
        <authorList>
            <person name="Kono N."/>
            <person name="Nakamura H."/>
            <person name="Mori M."/>
            <person name="Yoshida Y."/>
            <person name="Ohtoshi R."/>
            <person name="Malay A.D."/>
            <person name="Moran D.A.P."/>
            <person name="Tomita M."/>
            <person name="Numata K."/>
            <person name="Arakawa K."/>
        </authorList>
    </citation>
    <scope>NUCLEOTIDE SEQUENCE</scope>
</reference>
<sequence>MSLCVDEDCQCFVLCGCLFLLSQIRLRVGLERREAAKHESDADWLGAEVSTPTTGGMSVFWNAVPLIR</sequence>
<protein>
    <submittedName>
        <fullName evidence="1">Uncharacterized protein</fullName>
    </submittedName>
</protein>
<proteinExistence type="predicted"/>
<accession>A0A8X6TSC4</accession>
<dbReference type="AlphaFoldDB" id="A0A8X6TSC4"/>
<gene>
    <name evidence="1" type="ORF">NPIL_691951</name>
</gene>
<comment type="caution">
    <text evidence="1">The sequence shown here is derived from an EMBL/GenBank/DDBJ whole genome shotgun (WGS) entry which is preliminary data.</text>
</comment>
<name>A0A8X6TSC4_NEPPI</name>
<dbReference type="Proteomes" id="UP000887013">
    <property type="component" value="Unassembled WGS sequence"/>
</dbReference>